<name>A0A0P0RMB1_9BURK</name>
<protein>
    <submittedName>
        <fullName evidence="2">Uncharacterized protein</fullName>
    </submittedName>
</protein>
<feature type="transmembrane region" description="Helical" evidence="1">
    <location>
        <begin position="15"/>
        <end position="34"/>
    </location>
</feature>
<sequence length="48" mass="5406">MPIGAVWATPSLEHVVMMVSWIIGWFWFGFGLFLPLHQAFVFSVAPAI</sequence>
<keyword evidence="2" id="KW-0614">Plasmid</keyword>
<dbReference type="Proteomes" id="UP000019146">
    <property type="component" value="Plasmid unnamed"/>
</dbReference>
<keyword evidence="1" id="KW-0812">Transmembrane</keyword>
<keyword evidence="1" id="KW-1133">Transmembrane helix</keyword>
<evidence type="ECO:0000313" key="2">
    <source>
        <dbReference type="EMBL" id="ALL69859.1"/>
    </source>
</evidence>
<dbReference type="EMBL" id="CP012748">
    <property type="protein sequence ID" value="ALL69859.1"/>
    <property type="molecule type" value="Genomic_DNA"/>
</dbReference>
<dbReference type="AlphaFoldDB" id="A0A0P0RMB1"/>
<organism evidence="2 3">
    <name type="scientific">Paraburkholderia caribensis MBA4</name>
    <dbReference type="NCBI Taxonomy" id="1323664"/>
    <lineage>
        <taxon>Bacteria</taxon>
        <taxon>Pseudomonadati</taxon>
        <taxon>Pseudomonadota</taxon>
        <taxon>Betaproteobacteria</taxon>
        <taxon>Burkholderiales</taxon>
        <taxon>Burkholderiaceae</taxon>
        <taxon>Paraburkholderia</taxon>
    </lineage>
</organism>
<evidence type="ECO:0000256" key="1">
    <source>
        <dbReference type="SAM" id="Phobius"/>
    </source>
</evidence>
<keyword evidence="1" id="KW-0472">Membrane</keyword>
<evidence type="ECO:0000313" key="3">
    <source>
        <dbReference type="Proteomes" id="UP000019146"/>
    </source>
</evidence>
<accession>A0A0P0RMB1</accession>
<geneLocation type="plasmid" evidence="3"/>
<proteinExistence type="predicted"/>
<gene>
    <name evidence="2" type="ORF">K788_0007394</name>
</gene>
<reference evidence="2 3" key="1">
    <citation type="journal article" date="2014" name="Genome Announc.">
        <title>Draft Genome Sequence of the Haloacid-Degrading Burkholderia caribensis Strain MBA4.</title>
        <authorList>
            <person name="Pan Y."/>
            <person name="Kong K.F."/>
            <person name="Tsang J.S."/>
        </authorList>
    </citation>
    <scope>NUCLEOTIDE SEQUENCE [LARGE SCALE GENOMIC DNA]</scope>
    <source>
        <strain evidence="2 3">MBA4</strain>
        <plasmid evidence="3">Plasmid</plasmid>
    </source>
</reference>
<dbReference type="KEGG" id="bcai:K788_0007394"/>